<evidence type="ECO:0000256" key="4">
    <source>
        <dbReference type="ARBA" id="ARBA00022741"/>
    </source>
</evidence>
<dbReference type="STRING" id="53468.A0A0R3U4Q8"/>
<dbReference type="GO" id="GO:0006085">
    <property type="term" value="P:acetyl-CoA biosynthetic process"/>
    <property type="evidence" value="ECO:0007669"/>
    <property type="project" value="TreeGrafter"/>
</dbReference>
<keyword evidence="4" id="KW-0547">Nucleotide-binding</keyword>
<proteinExistence type="inferred from homology"/>
<dbReference type="InterPro" id="IPR020845">
    <property type="entry name" value="AMP-binding_CS"/>
</dbReference>
<organism evidence="9 10">
    <name type="scientific">Mesocestoides corti</name>
    <name type="common">Flatworm</name>
    <dbReference type="NCBI Taxonomy" id="53468"/>
    <lineage>
        <taxon>Eukaryota</taxon>
        <taxon>Metazoa</taxon>
        <taxon>Spiralia</taxon>
        <taxon>Lophotrochozoa</taxon>
        <taxon>Platyhelminthes</taxon>
        <taxon>Cestoda</taxon>
        <taxon>Eucestoda</taxon>
        <taxon>Cyclophyllidea</taxon>
        <taxon>Mesocestoididae</taxon>
        <taxon>Mesocestoides</taxon>
    </lineage>
</organism>
<evidence type="ECO:0000259" key="6">
    <source>
        <dbReference type="Pfam" id="PF00501"/>
    </source>
</evidence>
<dbReference type="InterPro" id="IPR000873">
    <property type="entry name" value="AMP-dep_synth/lig_dom"/>
</dbReference>
<dbReference type="AlphaFoldDB" id="A0A0R3U4Q8"/>
<dbReference type="Proteomes" id="UP000267029">
    <property type="component" value="Unassembled WGS sequence"/>
</dbReference>
<evidence type="ECO:0000256" key="3">
    <source>
        <dbReference type="ARBA" id="ARBA00022598"/>
    </source>
</evidence>
<dbReference type="GO" id="GO:0003987">
    <property type="term" value="F:acetate-CoA ligase activity"/>
    <property type="evidence" value="ECO:0007669"/>
    <property type="project" value="UniProtKB-EC"/>
</dbReference>
<dbReference type="GO" id="GO:0005524">
    <property type="term" value="F:ATP binding"/>
    <property type="evidence" value="ECO:0007669"/>
    <property type="project" value="UniProtKB-KW"/>
</dbReference>
<dbReference type="Pfam" id="PF13193">
    <property type="entry name" value="AMP-binding_C"/>
    <property type="match status" value="1"/>
</dbReference>
<dbReference type="Pfam" id="PF16177">
    <property type="entry name" value="ACAS_N"/>
    <property type="match status" value="1"/>
</dbReference>
<dbReference type="InterPro" id="IPR045851">
    <property type="entry name" value="AMP-bd_C_sf"/>
</dbReference>
<dbReference type="EMBL" id="UXSR01000220">
    <property type="protein sequence ID" value="VDD75643.1"/>
    <property type="molecule type" value="Genomic_DNA"/>
</dbReference>
<feature type="domain" description="AMP-dependent synthetase/ligase" evidence="6">
    <location>
        <begin position="97"/>
        <end position="526"/>
    </location>
</feature>
<evidence type="ECO:0000256" key="5">
    <source>
        <dbReference type="ARBA" id="ARBA00022840"/>
    </source>
</evidence>
<evidence type="ECO:0000259" key="8">
    <source>
        <dbReference type="Pfam" id="PF16177"/>
    </source>
</evidence>
<evidence type="ECO:0000313" key="9">
    <source>
        <dbReference type="EMBL" id="VDD75643.1"/>
    </source>
</evidence>
<gene>
    <name evidence="9" type="ORF">MCOS_LOCUS1646</name>
</gene>
<keyword evidence="3" id="KW-0436">Ligase</keyword>
<dbReference type="InterPro" id="IPR032387">
    <property type="entry name" value="ACAS_N"/>
</dbReference>
<dbReference type="Gene3D" id="3.40.50.12780">
    <property type="entry name" value="N-terminal domain of ligase-like"/>
    <property type="match status" value="1"/>
</dbReference>
<evidence type="ECO:0000256" key="1">
    <source>
        <dbReference type="ARBA" id="ARBA00006432"/>
    </source>
</evidence>
<dbReference type="Gene3D" id="3.30.300.30">
    <property type="match status" value="1"/>
</dbReference>
<feature type="domain" description="AMP-binding enzyme C-terminal" evidence="7">
    <location>
        <begin position="652"/>
        <end position="732"/>
    </location>
</feature>
<evidence type="ECO:0000256" key="2">
    <source>
        <dbReference type="ARBA" id="ARBA00013275"/>
    </source>
</evidence>
<dbReference type="Pfam" id="PF00501">
    <property type="entry name" value="AMP-binding"/>
    <property type="match status" value="1"/>
</dbReference>
<feature type="domain" description="Acetyl-coenzyme A synthetase N-terminal" evidence="8">
    <location>
        <begin position="25"/>
        <end position="86"/>
    </location>
</feature>
<reference evidence="9 10" key="1">
    <citation type="submission" date="2018-10" db="EMBL/GenBank/DDBJ databases">
        <authorList>
            <consortium name="Pathogen Informatics"/>
        </authorList>
    </citation>
    <scope>NUCLEOTIDE SEQUENCE [LARGE SCALE GENOMIC DNA]</scope>
</reference>
<dbReference type="InterPro" id="IPR025110">
    <property type="entry name" value="AMP-bd_C"/>
</dbReference>
<evidence type="ECO:0000313" key="10">
    <source>
        <dbReference type="Proteomes" id="UP000267029"/>
    </source>
</evidence>
<dbReference type="PROSITE" id="PS00455">
    <property type="entry name" value="AMP_BINDING"/>
    <property type="match status" value="1"/>
</dbReference>
<name>A0A0R3U4Q8_MESCO</name>
<protein>
    <recommendedName>
        <fullName evidence="2">acetate--CoA ligase</fullName>
        <ecNumber evidence="2">6.2.1.1</ecNumber>
    </recommendedName>
</protein>
<evidence type="ECO:0000259" key="7">
    <source>
        <dbReference type="Pfam" id="PF13193"/>
    </source>
</evidence>
<dbReference type="PANTHER" id="PTHR24095">
    <property type="entry name" value="ACETYL-COENZYME A SYNTHETASE"/>
    <property type="match status" value="1"/>
</dbReference>
<dbReference type="SUPFAM" id="SSF56801">
    <property type="entry name" value="Acetyl-CoA synthetase-like"/>
    <property type="match status" value="2"/>
</dbReference>
<dbReference type="InterPro" id="IPR042099">
    <property type="entry name" value="ANL_N_sf"/>
</dbReference>
<dbReference type="PANTHER" id="PTHR24095:SF244">
    <property type="entry name" value="ACETYL-COENZYME A SYNTHETASE"/>
    <property type="match status" value="1"/>
</dbReference>
<keyword evidence="5" id="KW-0067">ATP-binding</keyword>
<comment type="similarity">
    <text evidence="1">Belongs to the ATP-dependent AMP-binding enzyme family.</text>
</comment>
<dbReference type="EC" id="6.2.1.1" evidence="2"/>
<keyword evidence="10" id="KW-1185">Reference proteome</keyword>
<dbReference type="OrthoDB" id="1706066at2759"/>
<accession>A0A0R3U4Q8</accession>
<sequence length="771" mass="85487">MSDSKVYYPPEGLANESYMSSMDTYHEWYKKSINKPAEFWTNISSQFHWETKPKVENALSYNFDLKKGHIFIRWFADGKTNLCYNCLDRHVKNGLGSKIAFLWEGNDPNDRKSITYQELLTEVISFGAALHRMGVGKGDRVAIYMPMVIEQVVAVLACARIGAIHTVVFGGFSAESLSERLMAAGCRVIVTCDGAWRGTKLIDLMKVANEAMDICESKLQPIQHCIVLRHLTPPKNNATSNLPVSGCPSSTTVGVRPVPDFSVRMRAGRDVWWDEFVPPTEAECPVEWMDAEDGLFILYTSGSTGRPKGLLHTTGGYMVYAATTAKYVFDLHPDDIYWCTADIGWITGHTYFVYGPLLNGVTSVMFEGLPSWPDFGRYWSIVERYQVTKFYTAPTVIRMLIGAGEQHVKKYDRSSLKVSALTLLAVAVVVVVFLNYLPPLQILGTVGEPINPSAWTWYYEVVGDSRCAVVDTYWQTETGGHMITTLPGATPMKPGCAGRPFFGVDARIVNSSPDCANDEAGAVWMDDGRHLKKGCLVFAAPWPGIARTVYGDHARFEDVYFKRFPGFFMSGDGAVVDEDGDIWITGRRLIASHLCTHILRCARSPCCLDTLYILIGSFVTDGIRGLKSDSFHVAGRMDDMLNMSGHLLSTAEVESVLVSHPLVSEAAAVARHHKVKGECLHCFVTLNDGVAQTITPELRQELVNLVRTKIAPFAAPDYIQAAPALPKTRSGKIIRRILRKIANGDREFGDISTLADPSCLDFLCAEVEKAR</sequence>
<dbReference type="CDD" id="cd05966">
    <property type="entry name" value="ACS"/>
    <property type="match status" value="1"/>
</dbReference>